<sequence length="180" mass="20382">MTKNLYEKYKHEVVPALQKELGYKNVMQVPRIAKVVINAGVGRFIKESGYIDNVEKTLTKITGQKPVRTKAKKSISNFKIREGQEIGVVVTLRGPQMYHFLEKLLRVTFPRVRDFHGISSKGFDNQGNYTIGFKENIAFPEVKMEEIEKVHGLEIVVVTTAKDKVAGKALLTQIGFPFTK</sequence>
<dbReference type="HAMAP" id="MF_01333_B">
    <property type="entry name" value="Ribosomal_uL5_B"/>
    <property type="match status" value="1"/>
</dbReference>
<dbReference type="AlphaFoldDB" id="A0A1F6MCU1"/>
<feature type="domain" description="Large ribosomal subunit protein uL5 C-terminal" evidence="8">
    <location>
        <begin position="85"/>
        <end position="178"/>
    </location>
</feature>
<dbReference type="Gene3D" id="3.30.1440.10">
    <property type="match status" value="1"/>
</dbReference>
<evidence type="ECO:0000256" key="4">
    <source>
        <dbReference type="ARBA" id="ARBA00035245"/>
    </source>
</evidence>
<dbReference type="InterPro" id="IPR031309">
    <property type="entry name" value="Ribosomal_uL5_C"/>
</dbReference>
<keyword evidence="5" id="KW-0699">rRNA-binding</keyword>
<comment type="caution">
    <text evidence="9">The sequence shown here is derived from an EMBL/GenBank/DDBJ whole genome shotgun (WGS) entry which is preliminary data.</text>
</comment>
<proteinExistence type="inferred from homology"/>
<accession>A0A1F6MCU1</accession>
<dbReference type="GO" id="GO:1990904">
    <property type="term" value="C:ribonucleoprotein complex"/>
    <property type="evidence" value="ECO:0007669"/>
    <property type="project" value="UniProtKB-KW"/>
</dbReference>
<keyword evidence="5" id="KW-0820">tRNA-binding</keyword>
<dbReference type="FunFam" id="3.30.1440.10:FF:000001">
    <property type="entry name" value="50S ribosomal protein L5"/>
    <property type="match status" value="1"/>
</dbReference>
<dbReference type="GO" id="GO:0005840">
    <property type="term" value="C:ribosome"/>
    <property type="evidence" value="ECO:0007669"/>
    <property type="project" value="UniProtKB-KW"/>
</dbReference>
<dbReference type="Pfam" id="PF00281">
    <property type="entry name" value="Ribosomal_L5"/>
    <property type="match status" value="1"/>
</dbReference>
<dbReference type="EMBL" id="MFPU01000043">
    <property type="protein sequence ID" value="OGH69435.1"/>
    <property type="molecule type" value="Genomic_DNA"/>
</dbReference>
<evidence type="ECO:0000256" key="6">
    <source>
        <dbReference type="RuleBase" id="RU003930"/>
    </source>
</evidence>
<dbReference type="GO" id="GO:0006412">
    <property type="term" value="P:translation"/>
    <property type="evidence" value="ECO:0007669"/>
    <property type="project" value="UniProtKB-UniRule"/>
</dbReference>
<evidence type="ECO:0000313" key="10">
    <source>
        <dbReference type="Proteomes" id="UP000177953"/>
    </source>
</evidence>
<dbReference type="InterPro" id="IPR002132">
    <property type="entry name" value="Ribosomal_uL5"/>
</dbReference>
<name>A0A1F6MCU1_9BACT</name>
<feature type="domain" description="Large ribosomal subunit protein uL5 N-terminal" evidence="7">
    <location>
        <begin position="25"/>
        <end position="81"/>
    </location>
</feature>
<evidence type="ECO:0000256" key="5">
    <source>
        <dbReference type="HAMAP-Rule" id="MF_01333"/>
    </source>
</evidence>
<dbReference type="Pfam" id="PF00673">
    <property type="entry name" value="Ribosomal_L5_C"/>
    <property type="match status" value="1"/>
</dbReference>
<keyword evidence="3 5" id="KW-0687">Ribonucleoprotein</keyword>
<evidence type="ECO:0000256" key="2">
    <source>
        <dbReference type="ARBA" id="ARBA00022980"/>
    </source>
</evidence>
<evidence type="ECO:0000256" key="3">
    <source>
        <dbReference type="ARBA" id="ARBA00023274"/>
    </source>
</evidence>
<comment type="subunit">
    <text evidence="5">Part of the 50S ribosomal subunit; part of the 5S rRNA/L5/L18/L25 subcomplex. Contacts the 5S rRNA and the P site tRNA. Forms a bridge to the 30S subunit in the 70S ribosome.</text>
</comment>
<evidence type="ECO:0000259" key="8">
    <source>
        <dbReference type="Pfam" id="PF00673"/>
    </source>
</evidence>
<comment type="function">
    <text evidence="5">This is 1 of the proteins that bind and probably mediate the attachment of the 5S RNA into the large ribosomal subunit, where it forms part of the central protuberance. In the 70S ribosome it contacts protein S13 of the 30S subunit (bridge B1b), connecting the 2 subunits; this bridge is implicated in subunit movement. Contacts the P site tRNA; the 5S rRNA and some of its associated proteins might help stabilize positioning of ribosome-bound tRNAs.</text>
</comment>
<comment type="similarity">
    <text evidence="1 5 6">Belongs to the universal ribosomal protein uL5 family.</text>
</comment>
<dbReference type="InterPro" id="IPR020929">
    <property type="entry name" value="Ribosomal_uL5_CS"/>
</dbReference>
<dbReference type="NCBIfam" id="NF000585">
    <property type="entry name" value="PRK00010.1"/>
    <property type="match status" value="1"/>
</dbReference>
<protein>
    <recommendedName>
        <fullName evidence="4 5">Large ribosomal subunit protein uL5</fullName>
    </recommendedName>
</protein>
<dbReference type="InterPro" id="IPR031310">
    <property type="entry name" value="Ribosomal_uL5_N"/>
</dbReference>
<dbReference type="InterPro" id="IPR020930">
    <property type="entry name" value="Ribosomal_uL5_bac-type"/>
</dbReference>
<dbReference type="GO" id="GO:0000049">
    <property type="term" value="F:tRNA binding"/>
    <property type="evidence" value="ECO:0007669"/>
    <property type="project" value="UniProtKB-UniRule"/>
</dbReference>
<dbReference type="PROSITE" id="PS00358">
    <property type="entry name" value="RIBOSOMAL_L5"/>
    <property type="match status" value="1"/>
</dbReference>
<dbReference type="InterPro" id="IPR022803">
    <property type="entry name" value="Ribosomal_uL5_dom_sf"/>
</dbReference>
<dbReference type="Proteomes" id="UP000177953">
    <property type="component" value="Unassembled WGS sequence"/>
</dbReference>
<dbReference type="GO" id="GO:0003735">
    <property type="term" value="F:structural constituent of ribosome"/>
    <property type="evidence" value="ECO:0007669"/>
    <property type="project" value="InterPro"/>
</dbReference>
<evidence type="ECO:0000259" key="7">
    <source>
        <dbReference type="Pfam" id="PF00281"/>
    </source>
</evidence>
<keyword evidence="2 5" id="KW-0689">Ribosomal protein</keyword>
<evidence type="ECO:0000313" key="9">
    <source>
        <dbReference type="EMBL" id="OGH69435.1"/>
    </source>
</evidence>
<keyword evidence="5" id="KW-0694">RNA-binding</keyword>
<dbReference type="SUPFAM" id="SSF55282">
    <property type="entry name" value="RL5-like"/>
    <property type="match status" value="1"/>
</dbReference>
<dbReference type="PANTHER" id="PTHR11994">
    <property type="entry name" value="60S RIBOSOMAL PROTEIN L11-RELATED"/>
    <property type="match status" value="1"/>
</dbReference>
<reference evidence="9 10" key="1">
    <citation type="journal article" date="2016" name="Nat. Commun.">
        <title>Thousands of microbial genomes shed light on interconnected biogeochemical processes in an aquifer system.</title>
        <authorList>
            <person name="Anantharaman K."/>
            <person name="Brown C.T."/>
            <person name="Hug L.A."/>
            <person name="Sharon I."/>
            <person name="Castelle C.J."/>
            <person name="Probst A.J."/>
            <person name="Thomas B.C."/>
            <person name="Singh A."/>
            <person name="Wilkins M.J."/>
            <person name="Karaoz U."/>
            <person name="Brodie E.L."/>
            <person name="Williams K.H."/>
            <person name="Hubbard S.S."/>
            <person name="Banfield J.F."/>
        </authorList>
    </citation>
    <scope>NUCLEOTIDE SEQUENCE [LARGE SCALE GENOMIC DNA]</scope>
</reference>
<evidence type="ECO:0000256" key="1">
    <source>
        <dbReference type="ARBA" id="ARBA00008553"/>
    </source>
</evidence>
<dbReference type="PIRSF" id="PIRSF002161">
    <property type="entry name" value="Ribosomal_L5"/>
    <property type="match status" value="1"/>
</dbReference>
<gene>
    <name evidence="5" type="primary">rplE</name>
    <name evidence="9" type="ORF">A2754_01635</name>
</gene>
<dbReference type="GO" id="GO:0019843">
    <property type="term" value="F:rRNA binding"/>
    <property type="evidence" value="ECO:0007669"/>
    <property type="project" value="UniProtKB-UniRule"/>
</dbReference>
<organism evidence="9 10">
    <name type="scientific">Candidatus Magasanikbacteria bacterium RIFCSPHIGHO2_01_FULL_47_8</name>
    <dbReference type="NCBI Taxonomy" id="1798673"/>
    <lineage>
        <taxon>Bacteria</taxon>
        <taxon>Candidatus Magasanikiibacteriota</taxon>
    </lineage>
</organism>